<proteinExistence type="predicted"/>
<dbReference type="CDD" id="cd00067">
    <property type="entry name" value="GAL4"/>
    <property type="match status" value="1"/>
</dbReference>
<dbReference type="EMBL" id="KQ086156">
    <property type="protein sequence ID" value="KLO07172.1"/>
    <property type="molecule type" value="Genomic_DNA"/>
</dbReference>
<dbReference type="InterPro" id="IPR036864">
    <property type="entry name" value="Zn2-C6_fun-type_DNA-bd_sf"/>
</dbReference>
<evidence type="ECO:0000256" key="1">
    <source>
        <dbReference type="SAM" id="MobiDB-lite"/>
    </source>
</evidence>
<reference evidence="3 4" key="1">
    <citation type="submission" date="2015-04" db="EMBL/GenBank/DDBJ databases">
        <title>Complete genome sequence of Schizopora paradoxa KUC8140, a cosmopolitan wood degrader in East Asia.</title>
        <authorList>
            <consortium name="DOE Joint Genome Institute"/>
            <person name="Min B."/>
            <person name="Park H."/>
            <person name="Jang Y."/>
            <person name="Kim J.-J."/>
            <person name="Kim K.H."/>
            <person name="Pangilinan J."/>
            <person name="Lipzen A."/>
            <person name="Riley R."/>
            <person name="Grigoriev I.V."/>
            <person name="Spatafora J.W."/>
            <person name="Choi I.-G."/>
        </authorList>
    </citation>
    <scope>NUCLEOTIDE SEQUENCE [LARGE SCALE GENOMIC DNA]</scope>
    <source>
        <strain evidence="3 4">KUC8140</strain>
    </source>
</reference>
<feature type="domain" description="Zn(2)-C6 fungal-type" evidence="2">
    <location>
        <begin position="64"/>
        <end position="95"/>
    </location>
</feature>
<dbReference type="AlphaFoldDB" id="A0A0H2R736"/>
<feature type="region of interest" description="Disordered" evidence="1">
    <location>
        <begin position="108"/>
        <end position="151"/>
    </location>
</feature>
<dbReference type="OrthoDB" id="2260578at2759"/>
<protein>
    <recommendedName>
        <fullName evidence="2">Zn(2)-C6 fungal-type domain-containing protein</fullName>
    </recommendedName>
</protein>
<accession>A0A0H2R736</accession>
<dbReference type="InterPro" id="IPR001138">
    <property type="entry name" value="Zn2Cys6_DnaBD"/>
</dbReference>
<evidence type="ECO:0000313" key="4">
    <source>
        <dbReference type="Proteomes" id="UP000053477"/>
    </source>
</evidence>
<sequence length="151" mass="17151">MLLNATIKAFKILHACIFDCRCSQAFPCRYAPSDQLSQMPSSDSLSGERLDDTQRSSSNRSTIACPHCRRAKVKCDVTSKEPCTRCEERKIQCEFPFFNYGDGNLPVKRTRNSKVTSNRPEKRRERDRSTLSHSSLARGIEGVQMTSVRNN</sequence>
<keyword evidence="4" id="KW-1185">Reference proteome</keyword>
<dbReference type="InParanoid" id="A0A0H2R736"/>
<dbReference type="GO" id="GO:0008270">
    <property type="term" value="F:zinc ion binding"/>
    <property type="evidence" value="ECO:0007669"/>
    <property type="project" value="InterPro"/>
</dbReference>
<dbReference type="SUPFAM" id="SSF57701">
    <property type="entry name" value="Zn2/Cys6 DNA-binding domain"/>
    <property type="match status" value="1"/>
</dbReference>
<dbReference type="Pfam" id="PF00172">
    <property type="entry name" value="Zn_clus"/>
    <property type="match status" value="1"/>
</dbReference>
<dbReference type="Proteomes" id="UP000053477">
    <property type="component" value="Unassembled WGS sequence"/>
</dbReference>
<name>A0A0H2R736_9AGAM</name>
<feature type="region of interest" description="Disordered" evidence="1">
    <location>
        <begin position="38"/>
        <end position="61"/>
    </location>
</feature>
<dbReference type="GO" id="GO:0000981">
    <property type="term" value="F:DNA-binding transcription factor activity, RNA polymerase II-specific"/>
    <property type="evidence" value="ECO:0007669"/>
    <property type="project" value="InterPro"/>
</dbReference>
<dbReference type="Gene3D" id="4.10.240.10">
    <property type="entry name" value="Zn(2)-C6 fungal-type DNA-binding domain"/>
    <property type="match status" value="1"/>
</dbReference>
<dbReference type="PROSITE" id="PS50048">
    <property type="entry name" value="ZN2_CY6_FUNGAL_2"/>
    <property type="match status" value="1"/>
</dbReference>
<feature type="compositionally biased region" description="Basic and acidic residues" evidence="1">
    <location>
        <begin position="119"/>
        <end position="130"/>
    </location>
</feature>
<evidence type="ECO:0000313" key="3">
    <source>
        <dbReference type="EMBL" id="KLO07172.1"/>
    </source>
</evidence>
<gene>
    <name evidence="3" type="ORF">SCHPADRAFT_662080</name>
</gene>
<dbReference type="PROSITE" id="PS00463">
    <property type="entry name" value="ZN2_CY6_FUNGAL_1"/>
    <property type="match status" value="1"/>
</dbReference>
<dbReference type="SMART" id="SM00066">
    <property type="entry name" value="GAL4"/>
    <property type="match status" value="1"/>
</dbReference>
<evidence type="ECO:0000259" key="2">
    <source>
        <dbReference type="PROSITE" id="PS50048"/>
    </source>
</evidence>
<organism evidence="3 4">
    <name type="scientific">Schizopora paradoxa</name>
    <dbReference type="NCBI Taxonomy" id="27342"/>
    <lineage>
        <taxon>Eukaryota</taxon>
        <taxon>Fungi</taxon>
        <taxon>Dikarya</taxon>
        <taxon>Basidiomycota</taxon>
        <taxon>Agaricomycotina</taxon>
        <taxon>Agaricomycetes</taxon>
        <taxon>Hymenochaetales</taxon>
        <taxon>Schizoporaceae</taxon>
        <taxon>Schizopora</taxon>
    </lineage>
</organism>